<dbReference type="Proteomes" id="UP000231542">
    <property type="component" value="Unassembled WGS sequence"/>
</dbReference>
<evidence type="ECO:0000313" key="3">
    <source>
        <dbReference type="Proteomes" id="UP000231542"/>
    </source>
</evidence>
<feature type="region of interest" description="Disordered" evidence="1">
    <location>
        <begin position="40"/>
        <end position="60"/>
    </location>
</feature>
<proteinExistence type="predicted"/>
<organism evidence="2 3">
    <name type="scientific">Candidatus Kerfeldbacteria bacterium CG08_land_8_20_14_0_20_40_16</name>
    <dbReference type="NCBI Taxonomy" id="2014244"/>
    <lineage>
        <taxon>Bacteria</taxon>
        <taxon>Candidatus Kerfeldiibacteriota</taxon>
    </lineage>
</organism>
<protein>
    <submittedName>
        <fullName evidence="2">Uncharacterized protein</fullName>
    </submittedName>
</protein>
<reference evidence="2 3" key="1">
    <citation type="submission" date="2017-09" db="EMBL/GenBank/DDBJ databases">
        <title>Depth-based differentiation of microbial function through sediment-hosted aquifers and enrichment of novel symbionts in the deep terrestrial subsurface.</title>
        <authorList>
            <person name="Probst A.J."/>
            <person name="Ladd B."/>
            <person name="Jarett J.K."/>
            <person name="Geller-Mcgrath D.E."/>
            <person name="Sieber C.M."/>
            <person name="Emerson J.B."/>
            <person name="Anantharaman K."/>
            <person name="Thomas B.C."/>
            <person name="Malmstrom R."/>
            <person name="Stieglmeier M."/>
            <person name="Klingl A."/>
            <person name="Woyke T."/>
            <person name="Ryan C.M."/>
            <person name="Banfield J.F."/>
        </authorList>
    </citation>
    <scope>NUCLEOTIDE SEQUENCE [LARGE SCALE GENOMIC DNA]</scope>
    <source>
        <strain evidence="2">CG08_land_8_20_14_0_20_40_16</strain>
    </source>
</reference>
<comment type="caution">
    <text evidence="2">The sequence shown here is derived from an EMBL/GenBank/DDBJ whole genome shotgun (WGS) entry which is preliminary data.</text>
</comment>
<name>A0A2H0YWD1_9BACT</name>
<sequence length="60" mass="6653">MVVAPPNYQWECLGCGKIAYSYEMPGAPFSLQKRKCPDCGKEMKGSPLRSPSSAHPCKKY</sequence>
<gene>
    <name evidence="2" type="ORF">COT24_05520</name>
</gene>
<accession>A0A2H0YWD1</accession>
<evidence type="ECO:0000256" key="1">
    <source>
        <dbReference type="SAM" id="MobiDB-lite"/>
    </source>
</evidence>
<dbReference type="AlphaFoldDB" id="A0A2H0YWD1"/>
<dbReference type="EMBL" id="PEXU01000060">
    <property type="protein sequence ID" value="PIS42052.1"/>
    <property type="molecule type" value="Genomic_DNA"/>
</dbReference>
<evidence type="ECO:0000313" key="2">
    <source>
        <dbReference type="EMBL" id="PIS42052.1"/>
    </source>
</evidence>